<accession>A0AAU9CH11</accession>
<reference evidence="1 2" key="1">
    <citation type="submission" date="2021-12" db="EMBL/GenBank/DDBJ databases">
        <title>Genome sequencing of bacteria with rrn-lacking chromosome and rrn-plasmid.</title>
        <authorList>
            <person name="Anda M."/>
            <person name="Iwasaki W."/>
        </authorList>
    </citation>
    <scope>NUCLEOTIDE SEQUENCE [LARGE SCALE GENOMIC DNA]</scope>
    <source>
        <strain evidence="1 2">DSM 100852</strain>
    </source>
</reference>
<gene>
    <name evidence="1" type="ORF">FUAX_17450</name>
</gene>
<evidence type="ECO:0008006" key="3">
    <source>
        <dbReference type="Google" id="ProtNLM"/>
    </source>
</evidence>
<dbReference type="AlphaFoldDB" id="A0AAU9CH11"/>
<dbReference type="KEGG" id="fax:FUAX_17450"/>
<dbReference type="EMBL" id="AP025314">
    <property type="protein sequence ID" value="BDD09313.1"/>
    <property type="molecule type" value="Genomic_DNA"/>
</dbReference>
<organism evidence="1 2">
    <name type="scientific">Fulvitalea axinellae</name>
    <dbReference type="NCBI Taxonomy" id="1182444"/>
    <lineage>
        <taxon>Bacteria</taxon>
        <taxon>Pseudomonadati</taxon>
        <taxon>Bacteroidota</taxon>
        <taxon>Cytophagia</taxon>
        <taxon>Cytophagales</taxon>
        <taxon>Persicobacteraceae</taxon>
        <taxon>Fulvitalea</taxon>
    </lineage>
</organism>
<proteinExistence type="predicted"/>
<evidence type="ECO:0000313" key="1">
    <source>
        <dbReference type="EMBL" id="BDD09313.1"/>
    </source>
</evidence>
<name>A0AAU9CH11_9BACT</name>
<dbReference type="Proteomes" id="UP001348817">
    <property type="component" value="Chromosome"/>
</dbReference>
<sequence>MLPGGNGMKTKKSKLEWIAFVSLSIGEKTWIIFFYKNESE</sequence>
<evidence type="ECO:0000313" key="2">
    <source>
        <dbReference type="Proteomes" id="UP001348817"/>
    </source>
</evidence>
<keyword evidence="2" id="KW-1185">Reference proteome</keyword>
<protein>
    <recommendedName>
        <fullName evidence="3">Transposase</fullName>
    </recommendedName>
</protein>